<evidence type="ECO:0000256" key="2">
    <source>
        <dbReference type="SAM" id="Phobius"/>
    </source>
</evidence>
<evidence type="ECO:0000256" key="1">
    <source>
        <dbReference type="SAM" id="MobiDB-lite"/>
    </source>
</evidence>
<keyword evidence="2" id="KW-0812">Transmembrane</keyword>
<organism evidence="3 4">
    <name type="scientific">Frankia canadensis</name>
    <dbReference type="NCBI Taxonomy" id="1836972"/>
    <lineage>
        <taxon>Bacteria</taxon>
        <taxon>Bacillati</taxon>
        <taxon>Actinomycetota</taxon>
        <taxon>Actinomycetes</taxon>
        <taxon>Frankiales</taxon>
        <taxon>Frankiaceae</taxon>
        <taxon>Frankia</taxon>
    </lineage>
</organism>
<keyword evidence="2" id="KW-0472">Membrane</keyword>
<reference evidence="3 4" key="1">
    <citation type="submission" date="2017-06" db="EMBL/GenBank/DDBJ databases">
        <authorList>
            <person name="Kim H.J."/>
            <person name="Triplett B.A."/>
        </authorList>
    </citation>
    <scope>NUCLEOTIDE SEQUENCE [LARGE SCALE GENOMIC DNA]</scope>
    <source>
        <strain evidence="3">FRACA_ARgP5</strain>
    </source>
</reference>
<name>A0A2I2KUB2_9ACTN</name>
<feature type="transmembrane region" description="Helical" evidence="2">
    <location>
        <begin position="9"/>
        <end position="33"/>
    </location>
</feature>
<proteinExistence type="predicted"/>
<keyword evidence="2" id="KW-1133">Transmembrane helix</keyword>
<evidence type="ECO:0000313" key="4">
    <source>
        <dbReference type="Proteomes" id="UP000234331"/>
    </source>
</evidence>
<feature type="region of interest" description="Disordered" evidence="1">
    <location>
        <begin position="81"/>
        <end position="101"/>
    </location>
</feature>
<evidence type="ECO:0000313" key="3">
    <source>
        <dbReference type="EMBL" id="SNQ49255.1"/>
    </source>
</evidence>
<gene>
    <name evidence="3" type="ORF">FRACA_3110003</name>
</gene>
<protein>
    <submittedName>
        <fullName evidence="3">Uncharacterized protein</fullName>
    </submittedName>
</protein>
<dbReference type="EMBL" id="FZMO01000237">
    <property type="protein sequence ID" value="SNQ49255.1"/>
    <property type="molecule type" value="Genomic_DNA"/>
</dbReference>
<dbReference type="AlphaFoldDB" id="A0A2I2KUB2"/>
<accession>A0A2I2KUB2</accession>
<dbReference type="Proteomes" id="UP000234331">
    <property type="component" value="Unassembled WGS sequence"/>
</dbReference>
<keyword evidence="4" id="KW-1185">Reference proteome</keyword>
<feature type="compositionally biased region" description="Basic and acidic residues" evidence="1">
    <location>
        <begin position="89"/>
        <end position="101"/>
    </location>
</feature>
<sequence>MIRVVVRGLLVGLVIGLVVEVGFAVVALLFHGHYSLSDAGWQLGLFAAMSAGSDAGMERHRRRQPLARPTAVDYYGEAGRRLMPGVTDDADRRDEHHDEKP</sequence>